<evidence type="ECO:0000256" key="5">
    <source>
        <dbReference type="ARBA" id="ARBA00023010"/>
    </source>
</evidence>
<dbReference type="EMBL" id="KZ110607">
    <property type="protein sequence ID" value="OSX57719.1"/>
    <property type="molecule type" value="Genomic_DNA"/>
</dbReference>
<feature type="compositionally biased region" description="Low complexity" evidence="8">
    <location>
        <begin position="34"/>
        <end position="50"/>
    </location>
</feature>
<dbReference type="STRING" id="670580.A0A1X6MN86"/>
<dbReference type="GO" id="GO:0051028">
    <property type="term" value="P:mRNA transport"/>
    <property type="evidence" value="ECO:0007669"/>
    <property type="project" value="UniProtKB-KW"/>
</dbReference>
<feature type="compositionally biased region" description="Polar residues" evidence="8">
    <location>
        <begin position="186"/>
        <end position="219"/>
    </location>
</feature>
<accession>A0A1X6MN86</accession>
<keyword evidence="10" id="KW-1185">Reference proteome</keyword>
<dbReference type="AlphaFoldDB" id="A0A1X6MN86"/>
<evidence type="ECO:0000256" key="6">
    <source>
        <dbReference type="ARBA" id="ARBA00023132"/>
    </source>
</evidence>
<sequence length="500" mass="53659">MSFGSGTSAFGAKPATSFGTLGSTQTQGVSLFGTPLGQNPNQLQNQTPAQGSSLFGTSLGQNPNQPQNQPAQGTSLFGNPLGQNANQQMQAPTQGTSLFGTPLGQNPNQHAPSQGTSLFGTPLGQNPNQQQNQNQASTQGTSLFGTPFGQNNNQQQQNQPAQGTSLFGTPLGQNPNQQQQSGGLFGNTTTQQPSTSLFSNTNTQQQPSGGLFGLSNQQRPALGGSLFNNTQQNNASTGLFGPSTNTGGQSTGLGSWGSSTTQPGQSTLGPLTNTSGVPFTRSTKFNDLPDNVKKIFEDINSHIQGRVQISNDLKQRKLGEEAVKGQDIVRGVHKELVNAITTLHSDVMHTRDLKAKVDQTVQDTIVATRIVDGFRNPQQHGAYLKNHASFPYEFFQRMTEQMRERLRWYKTTIEQIERKLSSAAAQSQATPQAISSTLEAQHATFVALANKTAALDAELQKIKALYTQLWRAKTGSMRDPFYELDRTNAGDFGIESLNAK</sequence>
<evidence type="ECO:0000256" key="3">
    <source>
        <dbReference type="ARBA" id="ARBA00022816"/>
    </source>
</evidence>
<feature type="compositionally biased region" description="Low complexity" evidence="8">
    <location>
        <begin position="150"/>
        <end position="159"/>
    </location>
</feature>
<feature type="compositionally biased region" description="Low complexity" evidence="8">
    <location>
        <begin position="125"/>
        <end position="135"/>
    </location>
</feature>
<dbReference type="GO" id="GO:0017056">
    <property type="term" value="F:structural constituent of nuclear pore"/>
    <property type="evidence" value="ECO:0007669"/>
    <property type="project" value="InterPro"/>
</dbReference>
<feature type="compositionally biased region" description="Polar residues" evidence="8">
    <location>
        <begin position="226"/>
        <end position="245"/>
    </location>
</feature>
<dbReference type="InterPro" id="IPR024882">
    <property type="entry name" value="NUP58/p45/49"/>
</dbReference>
<dbReference type="Gene3D" id="6.10.140.1350">
    <property type="match status" value="1"/>
</dbReference>
<dbReference type="InterPro" id="IPR025574">
    <property type="entry name" value="Nucleoporin_FG_rpt"/>
</dbReference>
<comment type="subcellular location">
    <subcellularLocation>
        <location evidence="1">Nucleus</location>
        <location evidence="1">Nuclear pore complex</location>
    </subcellularLocation>
</comment>
<feature type="compositionally biased region" description="Polar residues" evidence="8">
    <location>
        <begin position="51"/>
        <end position="60"/>
    </location>
</feature>
<evidence type="ECO:0000313" key="9">
    <source>
        <dbReference type="EMBL" id="OSX57719.1"/>
    </source>
</evidence>
<evidence type="ECO:0000256" key="2">
    <source>
        <dbReference type="ARBA" id="ARBA00022448"/>
    </source>
</evidence>
<evidence type="ECO:0000313" key="10">
    <source>
        <dbReference type="Proteomes" id="UP000194127"/>
    </source>
</evidence>
<dbReference type="OrthoDB" id="2538017at2759"/>
<dbReference type="GO" id="GO:0008139">
    <property type="term" value="F:nuclear localization sequence binding"/>
    <property type="evidence" value="ECO:0007669"/>
    <property type="project" value="InterPro"/>
</dbReference>
<reference evidence="9 10" key="1">
    <citation type="submission" date="2017-04" db="EMBL/GenBank/DDBJ databases">
        <title>Genome Sequence of the Model Brown-Rot Fungus Postia placenta SB12.</title>
        <authorList>
            <consortium name="DOE Joint Genome Institute"/>
            <person name="Gaskell J."/>
            <person name="Kersten P."/>
            <person name="Larrondo L.F."/>
            <person name="Canessa P."/>
            <person name="Martinez D."/>
            <person name="Hibbett D."/>
            <person name="Schmoll M."/>
            <person name="Kubicek C.P."/>
            <person name="Martinez A.T."/>
            <person name="Yadav J."/>
            <person name="Master E."/>
            <person name="Magnuson J.K."/>
            <person name="James T."/>
            <person name="Yaver D."/>
            <person name="Berka R."/>
            <person name="Labutti K."/>
            <person name="Lipzen A."/>
            <person name="Aerts A."/>
            <person name="Barry K."/>
            <person name="Henrissat B."/>
            <person name="Blanchette R."/>
            <person name="Grigoriev I."/>
            <person name="Cullen D."/>
        </authorList>
    </citation>
    <scope>NUCLEOTIDE SEQUENCE [LARGE SCALE GENOMIC DNA]</scope>
    <source>
        <strain evidence="9 10">MAD-698-R-SB12</strain>
    </source>
</reference>
<proteinExistence type="predicted"/>
<dbReference type="PANTHER" id="PTHR13437:SF2">
    <property type="entry name" value="NUCLEOPORIN P58_P45"/>
    <property type="match status" value="1"/>
</dbReference>
<evidence type="ECO:0000256" key="1">
    <source>
        <dbReference type="ARBA" id="ARBA00004567"/>
    </source>
</evidence>
<feature type="compositionally biased region" description="Low complexity" evidence="8">
    <location>
        <begin position="61"/>
        <end position="70"/>
    </location>
</feature>
<feature type="compositionally biased region" description="Polar residues" evidence="8">
    <location>
        <begin position="71"/>
        <end position="119"/>
    </location>
</feature>
<dbReference type="RefSeq" id="XP_024334513.1">
    <property type="nucleotide sequence ID" value="XM_024489169.1"/>
</dbReference>
<evidence type="ECO:0008006" key="11">
    <source>
        <dbReference type="Google" id="ProtNLM"/>
    </source>
</evidence>
<organism evidence="9 10">
    <name type="scientific">Postia placenta MAD-698-R-SB12</name>
    <dbReference type="NCBI Taxonomy" id="670580"/>
    <lineage>
        <taxon>Eukaryota</taxon>
        <taxon>Fungi</taxon>
        <taxon>Dikarya</taxon>
        <taxon>Basidiomycota</taxon>
        <taxon>Agaricomycotina</taxon>
        <taxon>Agaricomycetes</taxon>
        <taxon>Polyporales</taxon>
        <taxon>Adustoporiaceae</taxon>
        <taxon>Rhodonia</taxon>
    </lineage>
</organism>
<keyword evidence="3" id="KW-0509">mRNA transport</keyword>
<feature type="region of interest" description="Disordered" evidence="8">
    <location>
        <begin position="29"/>
        <end position="283"/>
    </location>
</feature>
<name>A0A1X6MN86_9APHY</name>
<dbReference type="GO" id="GO:0005643">
    <property type="term" value="C:nuclear pore"/>
    <property type="evidence" value="ECO:0007669"/>
    <property type="project" value="UniProtKB-SubCell"/>
</dbReference>
<dbReference type="GeneID" id="36334118"/>
<evidence type="ECO:0000256" key="4">
    <source>
        <dbReference type="ARBA" id="ARBA00022927"/>
    </source>
</evidence>
<protein>
    <recommendedName>
        <fullName evidence="11">Nucleoporin Nup54 alpha-helical domain-containing protein</fullName>
    </recommendedName>
</protein>
<feature type="compositionally biased region" description="Polar residues" evidence="8">
    <location>
        <begin position="262"/>
        <end position="283"/>
    </location>
</feature>
<keyword evidence="2" id="KW-0813">Transport</keyword>
<dbReference type="Proteomes" id="UP000194127">
    <property type="component" value="Unassembled WGS sequence"/>
</dbReference>
<evidence type="ECO:0000256" key="8">
    <source>
        <dbReference type="SAM" id="MobiDB-lite"/>
    </source>
</evidence>
<dbReference type="Pfam" id="PF13634">
    <property type="entry name" value="Nucleoporin_FG"/>
    <property type="match status" value="1"/>
</dbReference>
<dbReference type="PANTHER" id="PTHR13437">
    <property type="entry name" value="NUCLEOPORIN P58/P45 NUCLEOPORIN-LIKE PROTEIN 1"/>
    <property type="match status" value="1"/>
</dbReference>
<gene>
    <name evidence="9" type="ORF">POSPLADRAFT_1185685</name>
</gene>
<keyword evidence="4" id="KW-0653">Protein transport</keyword>
<dbReference type="GO" id="GO:0015031">
    <property type="term" value="P:protein transport"/>
    <property type="evidence" value="ECO:0007669"/>
    <property type="project" value="UniProtKB-KW"/>
</dbReference>
<keyword evidence="6" id="KW-0906">Nuclear pore complex</keyword>
<evidence type="ECO:0000256" key="7">
    <source>
        <dbReference type="ARBA" id="ARBA00023242"/>
    </source>
</evidence>
<keyword evidence="7" id="KW-0539">Nucleus</keyword>
<keyword evidence="5" id="KW-0811">Translocation</keyword>
<feature type="compositionally biased region" description="Low complexity" evidence="8">
    <location>
        <begin position="170"/>
        <end position="182"/>
    </location>
</feature>